<accession>A0A917E0N4</accession>
<evidence type="ECO:0008006" key="3">
    <source>
        <dbReference type="Google" id="ProtNLM"/>
    </source>
</evidence>
<dbReference type="SUPFAM" id="SSF51445">
    <property type="entry name" value="(Trans)glycosidases"/>
    <property type="match status" value="1"/>
</dbReference>
<evidence type="ECO:0000313" key="2">
    <source>
        <dbReference type="Proteomes" id="UP000612456"/>
    </source>
</evidence>
<dbReference type="AlphaFoldDB" id="A0A917E0N4"/>
<dbReference type="Proteomes" id="UP000612456">
    <property type="component" value="Unassembled WGS sequence"/>
</dbReference>
<dbReference type="Gene3D" id="3.20.20.80">
    <property type="entry name" value="Glycosidases"/>
    <property type="match status" value="1"/>
</dbReference>
<sequence length="392" mass="44541">MKKSMFMYPWDILDEGIGSTLENIKSMGIDEINLAVAYHSGKFLLPHNPKKKIYYHEGGSVYFRARMEKYPILRPVAGEAYLAFQNSNGFIEREDMLSGIIRDGRRLGIGINAWVVGFHNTRLGKLHPEYTIRNAFNENYSHGLCPAHEANQQYVLQMISDLADQYDLNGIILESFDYMGCLHGDHHEIIGTYDRQSLEQMLGLCFCPVCEELAARQGVDVPELKHQIKIGVDRILNQESAGNCWPPDELDGYLKMRAGVVNDIVQKIGQIIKRKNNAMRLYSILWLTDGANPAYYGTVPGDLKLSIDGWIACYPATVDEIRAFIKHVKSLVSEEKLHAGLRMLAPQTINSRQVPLYLQAYHEIGIEHVHLYNYGLMSKSSLEKIKQFNGEM</sequence>
<keyword evidence="2" id="KW-1185">Reference proteome</keyword>
<gene>
    <name evidence="1" type="ORF">GCM10010911_55630</name>
</gene>
<comment type="caution">
    <text evidence="1">The sequence shown here is derived from an EMBL/GenBank/DDBJ whole genome shotgun (WGS) entry which is preliminary data.</text>
</comment>
<dbReference type="RefSeq" id="WP_188997154.1">
    <property type="nucleotide sequence ID" value="NZ_BMHP01000004.1"/>
</dbReference>
<protein>
    <recommendedName>
        <fullName evidence="3">Glycosyl hydrolase-like 10 domain-containing protein</fullName>
    </recommendedName>
</protein>
<reference evidence="1" key="1">
    <citation type="journal article" date="2014" name="Int. J. Syst. Evol. Microbiol.">
        <title>Complete genome sequence of Corynebacterium casei LMG S-19264T (=DSM 44701T), isolated from a smear-ripened cheese.</title>
        <authorList>
            <consortium name="US DOE Joint Genome Institute (JGI-PGF)"/>
            <person name="Walter F."/>
            <person name="Albersmeier A."/>
            <person name="Kalinowski J."/>
            <person name="Ruckert C."/>
        </authorList>
    </citation>
    <scope>NUCLEOTIDE SEQUENCE</scope>
    <source>
        <strain evidence="1">CGMCC 1.15178</strain>
    </source>
</reference>
<reference evidence="1" key="2">
    <citation type="submission" date="2020-09" db="EMBL/GenBank/DDBJ databases">
        <authorList>
            <person name="Sun Q."/>
            <person name="Zhou Y."/>
        </authorList>
    </citation>
    <scope>NUCLEOTIDE SEQUENCE</scope>
    <source>
        <strain evidence="1">CGMCC 1.15178</strain>
    </source>
</reference>
<proteinExistence type="predicted"/>
<dbReference type="EMBL" id="BMHP01000004">
    <property type="protein sequence ID" value="GGD89850.1"/>
    <property type="molecule type" value="Genomic_DNA"/>
</dbReference>
<dbReference type="InterPro" id="IPR017853">
    <property type="entry name" value="GH"/>
</dbReference>
<organism evidence="1 2">
    <name type="scientific">Paenibacillus nasutitermitis</name>
    <dbReference type="NCBI Taxonomy" id="1652958"/>
    <lineage>
        <taxon>Bacteria</taxon>
        <taxon>Bacillati</taxon>
        <taxon>Bacillota</taxon>
        <taxon>Bacilli</taxon>
        <taxon>Bacillales</taxon>
        <taxon>Paenibacillaceae</taxon>
        <taxon>Paenibacillus</taxon>
    </lineage>
</organism>
<evidence type="ECO:0000313" key="1">
    <source>
        <dbReference type="EMBL" id="GGD89850.1"/>
    </source>
</evidence>
<name>A0A917E0N4_9BACL</name>